<accession>A0ABT6DDH1</accession>
<feature type="transmembrane region" description="Helical" evidence="1">
    <location>
        <begin position="256"/>
        <end position="280"/>
    </location>
</feature>
<evidence type="ECO:0000256" key="1">
    <source>
        <dbReference type="SAM" id="Phobius"/>
    </source>
</evidence>
<dbReference type="Proteomes" id="UP001152321">
    <property type="component" value="Unassembled WGS sequence"/>
</dbReference>
<feature type="transmembrane region" description="Helical" evidence="1">
    <location>
        <begin position="197"/>
        <end position="214"/>
    </location>
</feature>
<dbReference type="EMBL" id="JANRMI010000001">
    <property type="protein sequence ID" value="MDG0814890.1"/>
    <property type="molecule type" value="Genomic_DNA"/>
</dbReference>
<evidence type="ECO:0000313" key="3">
    <source>
        <dbReference type="Proteomes" id="UP001152321"/>
    </source>
</evidence>
<dbReference type="InterPro" id="IPR018710">
    <property type="entry name" value="DUF2232"/>
</dbReference>
<name>A0ABT6DDH1_9BACT</name>
<protein>
    <submittedName>
        <fullName evidence="2">YybS family protein</fullName>
    </submittedName>
</protein>
<feature type="transmembrane region" description="Helical" evidence="1">
    <location>
        <begin position="221"/>
        <end position="244"/>
    </location>
</feature>
<comment type="caution">
    <text evidence="2">The sequence shown here is derived from an EMBL/GenBank/DDBJ whole genome shotgun (WGS) entry which is preliminary data.</text>
</comment>
<dbReference type="Pfam" id="PF09991">
    <property type="entry name" value="DUF2232"/>
    <property type="match status" value="1"/>
</dbReference>
<feature type="transmembrane region" description="Helical" evidence="1">
    <location>
        <begin position="87"/>
        <end position="110"/>
    </location>
</feature>
<reference evidence="2" key="1">
    <citation type="submission" date="2022-08" db="EMBL/GenBank/DDBJ databases">
        <title>Novel Bdellovibrio Species Isolated from Svalbard: Designation Bdellovibrio svalbardensis.</title>
        <authorList>
            <person name="Mitchell R.J."/>
            <person name="Choi S.Y."/>
        </authorList>
    </citation>
    <scope>NUCLEOTIDE SEQUENCE</scope>
    <source>
        <strain evidence="2">PAP01</strain>
    </source>
</reference>
<feature type="transmembrane region" description="Helical" evidence="1">
    <location>
        <begin position="44"/>
        <end position="67"/>
    </location>
</feature>
<organism evidence="2 3">
    <name type="scientific">Bdellovibrio svalbardensis</name>
    <dbReference type="NCBI Taxonomy" id="2972972"/>
    <lineage>
        <taxon>Bacteria</taxon>
        <taxon>Pseudomonadati</taxon>
        <taxon>Bdellovibrionota</taxon>
        <taxon>Bdellovibrionia</taxon>
        <taxon>Bdellovibrionales</taxon>
        <taxon>Pseudobdellovibrionaceae</taxon>
        <taxon>Bdellovibrio</taxon>
    </lineage>
</organism>
<evidence type="ECO:0000313" key="2">
    <source>
        <dbReference type="EMBL" id="MDG0814890.1"/>
    </source>
</evidence>
<keyword evidence="1" id="KW-0472">Membrane</keyword>
<feature type="transmembrane region" description="Helical" evidence="1">
    <location>
        <begin position="12"/>
        <end position="32"/>
    </location>
</feature>
<dbReference type="RefSeq" id="WP_277576372.1">
    <property type="nucleotide sequence ID" value="NZ_JANRMI010000001.1"/>
</dbReference>
<keyword evidence="1" id="KW-1133">Transmembrane helix</keyword>
<feature type="transmembrane region" description="Helical" evidence="1">
    <location>
        <begin position="150"/>
        <end position="168"/>
    </location>
</feature>
<proteinExistence type="predicted"/>
<keyword evidence="3" id="KW-1185">Reference proteome</keyword>
<sequence>MKKTASPQKFITISSLSILLSMLTVIFGAPLLRVLRQAYGPWAFWILGLSVTGAAWLLNAQPLALFIGSVWMTLGAYNEMEQRGLGWWLSGILSVLLGAGAASISIYGAFKVNGINTYAEVQKLVEQFAEKVQQANPAVKLDASILMQQIPSAIVILLILALGVGLIFERRVFSWLNLPRVKIASQLKLLEYRVPEFFIWVAMIAFLLTMVSFGGKAIAILAANIVNVALVLYFFQGLAVLEVFLNSLKVGTFTRVLTYIILVGQLLLILSIVGLIDYWVDFRGRIRRMKIAGADQQ</sequence>
<keyword evidence="1" id="KW-0812">Transmembrane</keyword>
<gene>
    <name evidence="2" type="ORF">NWE73_00855</name>
</gene>